<accession>A0A328EK99</accession>
<dbReference type="AlphaFoldDB" id="A0A328EK99"/>
<comment type="caution">
    <text evidence="1">The sequence shown here is derived from an EMBL/GenBank/DDBJ whole genome shotgun (WGS) entry which is preliminary data.</text>
</comment>
<gene>
    <name evidence="1" type="ORF">C1G87_1346</name>
</gene>
<protein>
    <submittedName>
        <fullName evidence="1">Uncharacterized protein</fullName>
    </submittedName>
</protein>
<evidence type="ECO:0000313" key="2">
    <source>
        <dbReference type="Proteomes" id="UP000249146"/>
    </source>
</evidence>
<name>A0A328EK99_9CHLR</name>
<dbReference type="EMBL" id="QGLC01000017">
    <property type="protein sequence ID" value="RAL69014.1"/>
    <property type="molecule type" value="Genomic_DNA"/>
</dbReference>
<reference evidence="1 2" key="1">
    <citation type="submission" date="2018-05" db="EMBL/GenBank/DDBJ databases">
        <title>Draft genome sequences of Dehalococcoides mccartyi strains RC and KS.</title>
        <authorList>
            <person name="Higgins S.A."/>
            <person name="Padilla-Crespo E."/>
            <person name="Loeffler F.E."/>
        </authorList>
    </citation>
    <scope>NUCLEOTIDE SEQUENCE [LARGE SCALE GENOMIC DNA]</scope>
    <source>
        <strain evidence="1 2">RC</strain>
    </source>
</reference>
<dbReference type="Proteomes" id="UP000249146">
    <property type="component" value="Unassembled WGS sequence"/>
</dbReference>
<organism evidence="1 2">
    <name type="scientific">Dehalococcoides mccartyi</name>
    <dbReference type="NCBI Taxonomy" id="61435"/>
    <lineage>
        <taxon>Bacteria</taxon>
        <taxon>Bacillati</taxon>
        <taxon>Chloroflexota</taxon>
        <taxon>Dehalococcoidia</taxon>
        <taxon>Dehalococcoidales</taxon>
        <taxon>Dehalococcoidaceae</taxon>
        <taxon>Dehalococcoides</taxon>
    </lineage>
</organism>
<sequence>MEYNVEVKLLAITPDAEIWQNKPDGFVTPAAINLAAARTGFRHASNKGTKACLSMFRPLFI</sequence>
<proteinExistence type="predicted"/>
<evidence type="ECO:0000313" key="1">
    <source>
        <dbReference type="EMBL" id="RAL69014.1"/>
    </source>
</evidence>